<comment type="caution">
    <text evidence="3">The sequence shown here is derived from an EMBL/GenBank/DDBJ whole genome shotgun (WGS) entry which is preliminary data.</text>
</comment>
<dbReference type="InterPro" id="IPR050955">
    <property type="entry name" value="Plant_Biomass_Hydrol_Est"/>
</dbReference>
<reference evidence="3 4" key="1">
    <citation type="submission" date="2019-04" db="EMBL/GenBank/DDBJ databases">
        <title>Thalassotalea guangxiensis sp. nov., isolated from sediment of the coastal wetland.</title>
        <authorList>
            <person name="Zheng S."/>
            <person name="Zhang D."/>
        </authorList>
    </citation>
    <scope>NUCLEOTIDE SEQUENCE [LARGE SCALE GENOMIC DNA]</scope>
    <source>
        <strain evidence="3 4">ZS-4</strain>
    </source>
</reference>
<dbReference type="AlphaFoldDB" id="A0A4U1B5P3"/>
<proteinExistence type="predicted"/>
<dbReference type="PROSITE" id="PS51257">
    <property type="entry name" value="PROKAR_LIPOPROTEIN"/>
    <property type="match status" value="1"/>
</dbReference>
<dbReference type="RefSeq" id="WP_136735400.1">
    <property type="nucleotide sequence ID" value="NZ_SWDB01000014.1"/>
</dbReference>
<dbReference type="Gene3D" id="3.40.50.1820">
    <property type="entry name" value="alpha/beta hydrolase"/>
    <property type="match status" value="1"/>
</dbReference>
<dbReference type="SUPFAM" id="SSF53474">
    <property type="entry name" value="alpha/beta-Hydrolases"/>
    <property type="match status" value="1"/>
</dbReference>
<dbReference type="GO" id="GO:0008236">
    <property type="term" value="F:serine-type peptidase activity"/>
    <property type="evidence" value="ECO:0007669"/>
    <property type="project" value="InterPro"/>
</dbReference>
<dbReference type="InterPro" id="IPR001375">
    <property type="entry name" value="Peptidase_S9_cat"/>
</dbReference>
<gene>
    <name evidence="3" type="ORF">E8M12_07090</name>
</gene>
<dbReference type="PANTHER" id="PTHR43037">
    <property type="entry name" value="UNNAMED PRODUCT-RELATED"/>
    <property type="match status" value="1"/>
</dbReference>
<evidence type="ECO:0000313" key="4">
    <source>
        <dbReference type="Proteomes" id="UP000307999"/>
    </source>
</evidence>
<evidence type="ECO:0000256" key="1">
    <source>
        <dbReference type="ARBA" id="ARBA00022729"/>
    </source>
</evidence>
<dbReference type="InterPro" id="IPR029058">
    <property type="entry name" value="AB_hydrolase_fold"/>
</dbReference>
<dbReference type="Proteomes" id="UP000307999">
    <property type="component" value="Unassembled WGS sequence"/>
</dbReference>
<keyword evidence="4" id="KW-1185">Reference proteome</keyword>
<keyword evidence="3" id="KW-0378">Hydrolase</keyword>
<organism evidence="3 4">
    <name type="scientific">Thalassotalea mangrovi</name>
    <dbReference type="NCBI Taxonomy" id="2572245"/>
    <lineage>
        <taxon>Bacteria</taxon>
        <taxon>Pseudomonadati</taxon>
        <taxon>Pseudomonadota</taxon>
        <taxon>Gammaproteobacteria</taxon>
        <taxon>Alteromonadales</taxon>
        <taxon>Colwelliaceae</taxon>
        <taxon>Thalassotalea</taxon>
    </lineage>
</organism>
<protein>
    <submittedName>
        <fullName evidence="3">Alpha/beta hydrolase</fullName>
    </submittedName>
</protein>
<dbReference type="EMBL" id="SWDB01000014">
    <property type="protein sequence ID" value="TKB45693.1"/>
    <property type="molecule type" value="Genomic_DNA"/>
</dbReference>
<evidence type="ECO:0000313" key="3">
    <source>
        <dbReference type="EMBL" id="TKB45693.1"/>
    </source>
</evidence>
<dbReference type="GO" id="GO:0006508">
    <property type="term" value="P:proteolysis"/>
    <property type="evidence" value="ECO:0007669"/>
    <property type="project" value="InterPro"/>
</dbReference>
<accession>A0A4U1B5P3</accession>
<sequence>MRILLITVFTLMLLGCDKANTTAGEPQLLRASYTSVLDQSERDYFVYLPQGYDQQDNKQWPVLMFLHGNGERGNGKSELGFVMSYGPLYEAWIQKRDLPFIIVAPQLPMLGMDQLGIDYIDNRQLSDIPKRLEQGVPARPAEFPTKRQIVREMSASDLTQTPALLPRGWEVIEDDLLSIIDAVKQRFNTDTGRLYLTGLSYGGFGTWYLASRHPQKFAAIVPVVGWGHPDLMAPIAEHQIPLWVFAGGRDSAVKITNFYAGLAELERLGHEDVRFTVHEDMEHDTWTRVYGGEDVYLWLQKQRQQAR</sequence>
<dbReference type="PANTHER" id="PTHR43037:SF1">
    <property type="entry name" value="BLL1128 PROTEIN"/>
    <property type="match status" value="1"/>
</dbReference>
<evidence type="ECO:0000259" key="2">
    <source>
        <dbReference type="Pfam" id="PF00326"/>
    </source>
</evidence>
<feature type="domain" description="Peptidase S9 prolyl oligopeptidase catalytic" evidence="2">
    <location>
        <begin position="174"/>
        <end position="225"/>
    </location>
</feature>
<name>A0A4U1B5P3_9GAMM</name>
<dbReference type="Pfam" id="PF00326">
    <property type="entry name" value="Peptidase_S9"/>
    <property type="match status" value="1"/>
</dbReference>
<keyword evidence="1" id="KW-0732">Signal</keyword>
<dbReference type="OrthoDB" id="9764953at2"/>